<feature type="compositionally biased region" description="Basic and acidic residues" evidence="1">
    <location>
        <begin position="76"/>
        <end position="91"/>
    </location>
</feature>
<name>A0A3R7LNI9_9TRYP</name>
<comment type="caution">
    <text evidence="2">The sequence shown here is derived from an EMBL/GenBank/DDBJ whole genome shotgun (WGS) entry which is preliminary data.</text>
</comment>
<proteinExistence type="predicted"/>
<dbReference type="EMBL" id="MKKU01000889">
    <property type="protein sequence ID" value="RNF00387.1"/>
    <property type="molecule type" value="Genomic_DNA"/>
</dbReference>
<dbReference type="Proteomes" id="UP000284403">
    <property type="component" value="Unassembled WGS sequence"/>
</dbReference>
<feature type="compositionally biased region" description="Low complexity" evidence="1">
    <location>
        <begin position="262"/>
        <end position="284"/>
    </location>
</feature>
<accession>A0A3R7LNI9</accession>
<feature type="region of interest" description="Disordered" evidence="1">
    <location>
        <begin position="250"/>
        <end position="316"/>
    </location>
</feature>
<dbReference type="RefSeq" id="XP_029224237.1">
    <property type="nucleotide sequence ID" value="XM_029375655.1"/>
</dbReference>
<protein>
    <submittedName>
        <fullName evidence="2">Uncharacterized protein</fullName>
    </submittedName>
</protein>
<sequence>MAEDATAPLQRIRVHDAALYTDLMNAADWSRVVERERERERLAARRQHEAEEWQLQEQMRLEEARLQAARDTAAAEARRQRQAREDTQEQEHAEFTRRLNAFMQNHKELTALCAWQEFRDGTHARRAVENRQRAWEAEVIRPVQEFIDAQLEDVCGERRRAQLRQQMMAAFLEECNRSDRLGGPHAVYRDLVDEARYDPLQQLRACTIRYPAPSRRETDVDARRREARGVQRRYAQLALDYRALLRESATGVLSDPPPPAATLPARAGAPDAPLPSSSSSSSSSINDPLQVPRAATSTAGDAAPSKGGPTESHCDAATTRTARTTVMPPLHQPPSPQDRRHLHYGVDVNVPDALAEWMAERRAPRTREDDLPVTDWARFPETLLGWMATADGDLKPCVQRRIDAARRAQHSDVMFDHYDFPRGLEGPLHTGKRVV</sequence>
<evidence type="ECO:0000256" key="1">
    <source>
        <dbReference type="SAM" id="MobiDB-lite"/>
    </source>
</evidence>
<feature type="region of interest" description="Disordered" evidence="1">
    <location>
        <begin position="66"/>
        <end position="91"/>
    </location>
</feature>
<organism evidence="2 3">
    <name type="scientific">Trypanosoma conorhini</name>
    <dbReference type="NCBI Taxonomy" id="83891"/>
    <lineage>
        <taxon>Eukaryota</taxon>
        <taxon>Discoba</taxon>
        <taxon>Euglenozoa</taxon>
        <taxon>Kinetoplastea</taxon>
        <taxon>Metakinetoplastina</taxon>
        <taxon>Trypanosomatida</taxon>
        <taxon>Trypanosomatidae</taxon>
        <taxon>Trypanosoma</taxon>
    </lineage>
</organism>
<keyword evidence="3" id="KW-1185">Reference proteome</keyword>
<dbReference type="GeneID" id="40322427"/>
<evidence type="ECO:0000313" key="2">
    <source>
        <dbReference type="EMBL" id="RNF00387.1"/>
    </source>
</evidence>
<reference evidence="2 3" key="1">
    <citation type="journal article" date="2018" name="BMC Genomics">
        <title>Genomic comparison of Trypanosoma conorhini and Trypanosoma rangeli to Trypanosoma cruzi strains of high and low virulence.</title>
        <authorList>
            <person name="Bradwell K.R."/>
            <person name="Koparde V.N."/>
            <person name="Matveyev A.V."/>
            <person name="Serrano M.G."/>
            <person name="Alves J.M."/>
            <person name="Parikh H."/>
            <person name="Huang B."/>
            <person name="Lee V."/>
            <person name="Espinosa-Alvarez O."/>
            <person name="Ortiz P.A."/>
            <person name="Costa-Martins A.G."/>
            <person name="Teixeira M.M."/>
            <person name="Buck G.A."/>
        </authorList>
    </citation>
    <scope>NUCLEOTIDE SEQUENCE [LARGE SCALE GENOMIC DNA]</scope>
    <source>
        <strain evidence="2 3">025E</strain>
    </source>
</reference>
<evidence type="ECO:0000313" key="3">
    <source>
        <dbReference type="Proteomes" id="UP000284403"/>
    </source>
</evidence>
<feature type="compositionally biased region" description="Low complexity" evidence="1">
    <location>
        <begin position="66"/>
        <end position="75"/>
    </location>
</feature>
<dbReference type="AlphaFoldDB" id="A0A3R7LNI9"/>
<dbReference type="OrthoDB" id="247120at2759"/>
<gene>
    <name evidence="2" type="ORF">Tco025E_08816</name>
</gene>